<evidence type="ECO:0000313" key="2">
    <source>
        <dbReference type="EMBL" id="ORZ18477.1"/>
    </source>
</evidence>
<dbReference type="AlphaFoldDB" id="A0A1X2IL30"/>
<gene>
    <name evidence="2" type="ORF">BCR42DRAFT_477594</name>
</gene>
<comment type="caution">
    <text evidence="2">The sequence shown here is derived from an EMBL/GenBank/DDBJ whole genome shotgun (WGS) entry which is preliminary data.</text>
</comment>
<keyword evidence="3" id="KW-1185">Reference proteome</keyword>
<evidence type="ECO:0000256" key="1">
    <source>
        <dbReference type="SAM" id="MobiDB-lite"/>
    </source>
</evidence>
<feature type="compositionally biased region" description="Low complexity" evidence="1">
    <location>
        <begin position="100"/>
        <end position="111"/>
    </location>
</feature>
<organism evidence="2 3">
    <name type="scientific">Absidia repens</name>
    <dbReference type="NCBI Taxonomy" id="90262"/>
    <lineage>
        <taxon>Eukaryota</taxon>
        <taxon>Fungi</taxon>
        <taxon>Fungi incertae sedis</taxon>
        <taxon>Mucoromycota</taxon>
        <taxon>Mucoromycotina</taxon>
        <taxon>Mucoromycetes</taxon>
        <taxon>Mucorales</taxon>
        <taxon>Cunninghamellaceae</taxon>
        <taxon>Absidia</taxon>
    </lineage>
</organism>
<sequence>MKKNQSLGLPKHVRDTIRLQNEFKNWDQRLHALYLARKYKEANTEEEMKSKIIQWRTYAQVPNSIKEAATALLPYYQEQVGSIAILNDYDDIKSNLTGGSSNESENNNQENDQSEEKNGPSAALDDMMTMLNAIGIDPDMVHYSAEQGDFYQ</sequence>
<evidence type="ECO:0000313" key="3">
    <source>
        <dbReference type="Proteomes" id="UP000193560"/>
    </source>
</evidence>
<protein>
    <submittedName>
        <fullName evidence="2">Uncharacterized protein</fullName>
    </submittedName>
</protein>
<dbReference type="OrthoDB" id="2256337at2759"/>
<dbReference type="Proteomes" id="UP000193560">
    <property type="component" value="Unassembled WGS sequence"/>
</dbReference>
<proteinExistence type="predicted"/>
<reference evidence="2 3" key="1">
    <citation type="submission" date="2016-07" db="EMBL/GenBank/DDBJ databases">
        <title>Pervasive Adenine N6-methylation of Active Genes in Fungi.</title>
        <authorList>
            <consortium name="DOE Joint Genome Institute"/>
            <person name="Mondo S.J."/>
            <person name="Dannebaum R.O."/>
            <person name="Kuo R.C."/>
            <person name="Labutti K."/>
            <person name="Haridas S."/>
            <person name="Kuo A."/>
            <person name="Salamov A."/>
            <person name="Ahrendt S.R."/>
            <person name="Lipzen A."/>
            <person name="Sullivan W."/>
            <person name="Andreopoulos W.B."/>
            <person name="Clum A."/>
            <person name="Lindquist E."/>
            <person name="Daum C."/>
            <person name="Ramamoorthy G.K."/>
            <person name="Gryganskyi A."/>
            <person name="Culley D."/>
            <person name="Magnuson J.K."/>
            <person name="James T.Y."/>
            <person name="O'Malley M.A."/>
            <person name="Stajich J.E."/>
            <person name="Spatafora J.W."/>
            <person name="Visel A."/>
            <person name="Grigoriev I.V."/>
        </authorList>
    </citation>
    <scope>NUCLEOTIDE SEQUENCE [LARGE SCALE GENOMIC DNA]</scope>
    <source>
        <strain evidence="2 3">NRRL 1336</strain>
    </source>
</reference>
<accession>A0A1X2IL30</accession>
<name>A0A1X2IL30_9FUNG</name>
<feature type="region of interest" description="Disordered" evidence="1">
    <location>
        <begin position="94"/>
        <end position="121"/>
    </location>
</feature>
<dbReference type="EMBL" id="MCGE01000008">
    <property type="protein sequence ID" value="ORZ18477.1"/>
    <property type="molecule type" value="Genomic_DNA"/>
</dbReference>
<dbReference type="Gene3D" id="6.10.140.1020">
    <property type="match status" value="1"/>
</dbReference>